<dbReference type="EMBL" id="CM045880">
    <property type="protein sequence ID" value="KAI7938361.1"/>
    <property type="molecule type" value="Genomic_DNA"/>
</dbReference>
<protein>
    <submittedName>
        <fullName evidence="1">Uncharacterized protein</fullName>
    </submittedName>
</protein>
<reference evidence="2" key="2">
    <citation type="journal article" date="2018" name="Mol. Plant Microbe Interact.">
        <title>Genome sequence resources for the wheat stripe rust pathogen (Puccinia striiformis f. sp. tritici) and the barley stripe rust pathogen (Puccinia striiformis f. sp. hordei).</title>
        <authorList>
            <person name="Xia C."/>
            <person name="Wang M."/>
            <person name="Yin C."/>
            <person name="Cornejo O.E."/>
            <person name="Hulbert S.H."/>
            <person name="Chen X."/>
        </authorList>
    </citation>
    <scope>NUCLEOTIDE SEQUENCE [LARGE SCALE GENOMIC DNA]</scope>
    <source>
        <strain evidence="2">93-210</strain>
    </source>
</reference>
<reference evidence="2" key="1">
    <citation type="journal article" date="2018" name="BMC Genomics">
        <title>Genomic insights into host adaptation between the wheat stripe rust pathogen (Puccinia striiformis f. sp. tritici) and the barley stripe rust pathogen (Puccinia striiformis f. sp. hordei).</title>
        <authorList>
            <person name="Xia C."/>
            <person name="Wang M."/>
            <person name="Yin C."/>
            <person name="Cornejo O.E."/>
            <person name="Hulbert S.H."/>
            <person name="Chen X."/>
        </authorList>
    </citation>
    <scope>NUCLEOTIDE SEQUENCE [LARGE SCALE GENOMIC DNA]</scope>
    <source>
        <strain evidence="2">93-210</strain>
    </source>
</reference>
<feature type="non-terminal residue" evidence="1">
    <location>
        <position position="1"/>
    </location>
</feature>
<reference evidence="1 2" key="3">
    <citation type="journal article" date="2022" name="Microbiol. Spectr.">
        <title>Folding features and dynamics of 3D genome architecture in plant fungal pathogens.</title>
        <authorList>
            <person name="Xia C."/>
        </authorList>
    </citation>
    <scope>NUCLEOTIDE SEQUENCE [LARGE SCALE GENOMIC DNA]</scope>
    <source>
        <strain evidence="1 2">93-210</strain>
    </source>
</reference>
<sequence>ICLLHCYQAHNKAESFLQWINPLSLLLLNYLYSTLIRLTTKLQASYSGSTLSPCCYFSKKHSEWKITKLQRERIQNFNNCIASKKNPNKKVLWRYWSHHELHLYPKIHEQFHHPGNTEPARRPTPEEIKSANDVVNTKDFFTLYTYGKVVVMDFHKRIKSLQSWNSPRLKTSPPLKKKTLISCHCSYTLPKKNLILSRGGKMWALGWRKAMVTAQLIGRCIFQSAADKNMEDYDNLMKTSD</sequence>
<organism evidence="1 2">
    <name type="scientific">Puccinia striiformis f. sp. tritici</name>
    <dbReference type="NCBI Taxonomy" id="168172"/>
    <lineage>
        <taxon>Eukaryota</taxon>
        <taxon>Fungi</taxon>
        <taxon>Dikarya</taxon>
        <taxon>Basidiomycota</taxon>
        <taxon>Pucciniomycotina</taxon>
        <taxon>Pucciniomycetes</taxon>
        <taxon>Pucciniales</taxon>
        <taxon>Pucciniaceae</taxon>
        <taxon>Puccinia</taxon>
    </lineage>
</organism>
<proteinExistence type="predicted"/>
<keyword evidence="2" id="KW-1185">Reference proteome</keyword>
<accession>A0ACC0DT93</accession>
<name>A0ACC0DT93_9BASI</name>
<gene>
    <name evidence="1" type="ORF">MJO28_015281</name>
</gene>
<dbReference type="Proteomes" id="UP001060170">
    <property type="component" value="Chromosome 16"/>
</dbReference>
<evidence type="ECO:0000313" key="2">
    <source>
        <dbReference type="Proteomes" id="UP001060170"/>
    </source>
</evidence>
<comment type="caution">
    <text evidence="1">The sequence shown here is derived from an EMBL/GenBank/DDBJ whole genome shotgun (WGS) entry which is preliminary data.</text>
</comment>
<evidence type="ECO:0000313" key="1">
    <source>
        <dbReference type="EMBL" id="KAI7938361.1"/>
    </source>
</evidence>